<dbReference type="GO" id="GO:0005793">
    <property type="term" value="C:endoplasmic reticulum-Golgi intermediate compartment"/>
    <property type="evidence" value="ECO:0007669"/>
    <property type="project" value="TreeGrafter"/>
</dbReference>
<dbReference type="InterPro" id="IPR009028">
    <property type="entry name" value="Coatomer/calthrin_app_sub_C"/>
</dbReference>
<dbReference type="Gene3D" id="3.30.310.10">
    <property type="entry name" value="TATA-Binding Protein"/>
    <property type="match status" value="1"/>
</dbReference>
<dbReference type="GO" id="GO:0006888">
    <property type="term" value="P:endoplasmic reticulum to Golgi vesicle-mediated transport"/>
    <property type="evidence" value="ECO:0007669"/>
    <property type="project" value="TreeGrafter"/>
</dbReference>
<comment type="caution">
    <text evidence="2">The sequence shown here is derived from an EMBL/GenBank/DDBJ whole genome shotgun (WGS) entry which is preliminary data.</text>
</comment>
<sequence length="123" mass="13630">MDLENLITDSNCSIGTLLKTGSESSVDRLMKQISSFVSEISDEFKVTESLLQHIIQVLFYTLKYINKVPESKNSHVLFLAGVFRRGHDVLVRSRLALADGVTMQVTVRSSDENVVDVILASLG</sequence>
<keyword evidence="3" id="KW-1185">Reference proteome</keyword>
<reference evidence="2 3" key="1">
    <citation type="journal article" date="2019" name="Mol. Ecol. Resour.">
        <title>Chromosome-level genome assembly of Triplophysa tibetana, a fish adapted to the harsh high-altitude environment of the Tibetan Plateau.</title>
        <authorList>
            <person name="Yang X."/>
            <person name="Liu H."/>
            <person name="Ma Z."/>
            <person name="Zou Y."/>
            <person name="Zou M."/>
            <person name="Mao Y."/>
            <person name="Li X."/>
            <person name="Wang H."/>
            <person name="Chen T."/>
            <person name="Wang W."/>
            <person name="Yang R."/>
        </authorList>
    </citation>
    <scope>NUCLEOTIDE SEQUENCE [LARGE SCALE GENOMIC DNA]</scope>
    <source>
        <strain evidence="2">TTIB1903HZAU</strain>
        <tissue evidence="2">Muscle</tissue>
    </source>
</reference>
<dbReference type="Pfam" id="PF16381">
    <property type="entry name" value="Coatomer_g_Cpla"/>
    <property type="match status" value="1"/>
</dbReference>
<dbReference type="InterPro" id="IPR012295">
    <property type="entry name" value="TBP_dom_sf"/>
</dbReference>
<dbReference type="PANTHER" id="PTHR10261:SF4">
    <property type="entry name" value="COATOMER SUBUNIT GAMMA-2"/>
    <property type="match status" value="1"/>
</dbReference>
<accession>A0A5A9PGY1</accession>
<evidence type="ECO:0000313" key="3">
    <source>
        <dbReference type="Proteomes" id="UP000324632"/>
    </source>
</evidence>
<gene>
    <name evidence="2" type="ORF">E1301_Tti002005</name>
</gene>
<name>A0A5A9PGY1_9TELE</name>
<dbReference type="Proteomes" id="UP000324632">
    <property type="component" value="Chromosome 5"/>
</dbReference>
<organism evidence="2 3">
    <name type="scientific">Triplophysa tibetana</name>
    <dbReference type="NCBI Taxonomy" id="1572043"/>
    <lineage>
        <taxon>Eukaryota</taxon>
        <taxon>Metazoa</taxon>
        <taxon>Chordata</taxon>
        <taxon>Craniata</taxon>
        <taxon>Vertebrata</taxon>
        <taxon>Euteleostomi</taxon>
        <taxon>Actinopterygii</taxon>
        <taxon>Neopterygii</taxon>
        <taxon>Teleostei</taxon>
        <taxon>Ostariophysi</taxon>
        <taxon>Cypriniformes</taxon>
        <taxon>Nemacheilidae</taxon>
        <taxon>Triplophysa</taxon>
    </lineage>
</organism>
<dbReference type="InterPro" id="IPR032154">
    <property type="entry name" value="Coatomer_g_Cpla"/>
</dbReference>
<protein>
    <submittedName>
        <fullName evidence="2">Coatomer subunit gamma-2</fullName>
    </submittedName>
</protein>
<dbReference type="PANTHER" id="PTHR10261">
    <property type="entry name" value="COATOMER SUBUNIT GAMMA"/>
    <property type="match status" value="1"/>
</dbReference>
<dbReference type="EMBL" id="SOYY01000005">
    <property type="protein sequence ID" value="KAA0720985.1"/>
    <property type="molecule type" value="Genomic_DNA"/>
</dbReference>
<dbReference type="GO" id="GO:0009306">
    <property type="term" value="P:protein secretion"/>
    <property type="evidence" value="ECO:0007669"/>
    <property type="project" value="TreeGrafter"/>
</dbReference>
<dbReference type="SUPFAM" id="SSF55711">
    <property type="entry name" value="Subdomain of clathrin and coatomer appendage domain"/>
    <property type="match status" value="1"/>
</dbReference>
<dbReference type="GO" id="GO:0006891">
    <property type="term" value="P:intra-Golgi vesicle-mediated transport"/>
    <property type="evidence" value="ECO:0007669"/>
    <property type="project" value="TreeGrafter"/>
</dbReference>
<feature type="domain" description="Coatomer subunit gamma C-terminal" evidence="1">
    <location>
        <begin position="51"/>
        <end position="121"/>
    </location>
</feature>
<dbReference type="GO" id="GO:0000139">
    <property type="term" value="C:Golgi membrane"/>
    <property type="evidence" value="ECO:0007669"/>
    <property type="project" value="TreeGrafter"/>
</dbReference>
<dbReference type="AlphaFoldDB" id="A0A5A9PGY1"/>
<dbReference type="InterPro" id="IPR017106">
    <property type="entry name" value="Coatomer_gsu"/>
</dbReference>
<dbReference type="GO" id="GO:0005783">
    <property type="term" value="C:endoplasmic reticulum"/>
    <property type="evidence" value="ECO:0007669"/>
    <property type="project" value="TreeGrafter"/>
</dbReference>
<dbReference type="GO" id="GO:0072384">
    <property type="term" value="P:organelle transport along microtubule"/>
    <property type="evidence" value="ECO:0007669"/>
    <property type="project" value="TreeGrafter"/>
</dbReference>
<evidence type="ECO:0000313" key="2">
    <source>
        <dbReference type="EMBL" id="KAA0720985.1"/>
    </source>
</evidence>
<dbReference type="GO" id="GO:0006886">
    <property type="term" value="P:intracellular protein transport"/>
    <property type="evidence" value="ECO:0007669"/>
    <property type="project" value="InterPro"/>
</dbReference>
<proteinExistence type="predicted"/>
<dbReference type="GO" id="GO:0030126">
    <property type="term" value="C:COPI vesicle coat"/>
    <property type="evidence" value="ECO:0007669"/>
    <property type="project" value="TreeGrafter"/>
</dbReference>
<evidence type="ECO:0000259" key="1">
    <source>
        <dbReference type="Pfam" id="PF16381"/>
    </source>
</evidence>